<feature type="chain" id="PRO_5002042929" evidence="1">
    <location>
        <begin position="19"/>
        <end position="54"/>
    </location>
</feature>
<organism evidence="2">
    <name type="scientific">Arundo donax</name>
    <name type="common">Giant reed</name>
    <name type="synonym">Donax arundinaceus</name>
    <dbReference type="NCBI Taxonomy" id="35708"/>
    <lineage>
        <taxon>Eukaryota</taxon>
        <taxon>Viridiplantae</taxon>
        <taxon>Streptophyta</taxon>
        <taxon>Embryophyta</taxon>
        <taxon>Tracheophyta</taxon>
        <taxon>Spermatophyta</taxon>
        <taxon>Magnoliopsida</taxon>
        <taxon>Liliopsida</taxon>
        <taxon>Poales</taxon>
        <taxon>Poaceae</taxon>
        <taxon>PACMAD clade</taxon>
        <taxon>Arundinoideae</taxon>
        <taxon>Arundineae</taxon>
        <taxon>Arundo</taxon>
    </lineage>
</organism>
<reference evidence="2" key="2">
    <citation type="journal article" date="2015" name="Data Brief">
        <title>Shoot transcriptome of the giant reed, Arundo donax.</title>
        <authorList>
            <person name="Barrero R.A."/>
            <person name="Guerrero F.D."/>
            <person name="Moolhuijzen P."/>
            <person name="Goolsby J.A."/>
            <person name="Tidwell J."/>
            <person name="Bellgard S.E."/>
            <person name="Bellgard M.I."/>
        </authorList>
    </citation>
    <scope>NUCLEOTIDE SEQUENCE</scope>
    <source>
        <tissue evidence="2">Shoot tissue taken approximately 20 cm above the soil surface</tissue>
    </source>
</reference>
<evidence type="ECO:0000256" key="1">
    <source>
        <dbReference type="SAM" id="SignalP"/>
    </source>
</evidence>
<protein>
    <submittedName>
        <fullName evidence="2">Uncharacterized protein</fullName>
    </submittedName>
</protein>
<sequence length="54" mass="6267">MLNLIRLNFHLLICFINSQKTISSTHLSYLSYSFLGNNRPCCLSEKPMMSRTQT</sequence>
<keyword evidence="1" id="KW-0732">Signal</keyword>
<proteinExistence type="predicted"/>
<reference evidence="2" key="1">
    <citation type="submission" date="2014-09" db="EMBL/GenBank/DDBJ databases">
        <authorList>
            <person name="Magalhaes I.L.F."/>
            <person name="Oliveira U."/>
            <person name="Santos F.R."/>
            <person name="Vidigal T.H.D.A."/>
            <person name="Brescovit A.D."/>
            <person name="Santos A.J."/>
        </authorList>
    </citation>
    <scope>NUCLEOTIDE SEQUENCE</scope>
    <source>
        <tissue evidence="2">Shoot tissue taken approximately 20 cm above the soil surface</tissue>
    </source>
</reference>
<name>A0A0A9BKN3_ARUDO</name>
<accession>A0A0A9BKN3</accession>
<dbReference type="AlphaFoldDB" id="A0A0A9BKN3"/>
<feature type="signal peptide" evidence="1">
    <location>
        <begin position="1"/>
        <end position="18"/>
    </location>
</feature>
<evidence type="ECO:0000313" key="2">
    <source>
        <dbReference type="EMBL" id="JAD63936.1"/>
    </source>
</evidence>
<dbReference type="EMBL" id="GBRH01233959">
    <property type="protein sequence ID" value="JAD63936.1"/>
    <property type="molecule type" value="Transcribed_RNA"/>
</dbReference>